<evidence type="ECO:0000313" key="3">
    <source>
        <dbReference type="Proteomes" id="UP000196878"/>
    </source>
</evidence>
<gene>
    <name evidence="2" type="ORF">CDV49_02870</name>
</gene>
<reference evidence="2 3" key="1">
    <citation type="submission" date="2016-12" db="EMBL/GenBank/DDBJ databases">
        <title>Comparison of Traditional DNA-DNA Hybridization with In Silico Genomic Analysis.</title>
        <authorList>
            <person name="Nicholson A.C."/>
            <person name="Humrighouse B.W."/>
            <person name="Graziano J."/>
            <person name="Lasker B."/>
            <person name="Whitney A.M."/>
            <person name="Mcquiston J.R."/>
        </authorList>
    </citation>
    <scope>NUCLEOTIDE SEQUENCE [LARGE SCALE GENOMIC DNA]</scope>
    <source>
        <strain evidence="2 3">H2240</strain>
    </source>
</reference>
<evidence type="ECO:0000313" key="2">
    <source>
        <dbReference type="EMBL" id="OWJ80237.1"/>
    </source>
</evidence>
<name>A0A212AFH5_9RHOB</name>
<keyword evidence="3" id="KW-1185">Reference proteome</keyword>
<organism evidence="2 3">
    <name type="scientific">Haematobacter genomosp. 1</name>
    <dbReference type="NCBI Taxonomy" id="366618"/>
    <lineage>
        <taxon>Bacteria</taxon>
        <taxon>Pseudomonadati</taxon>
        <taxon>Pseudomonadota</taxon>
        <taxon>Alphaproteobacteria</taxon>
        <taxon>Rhodobacterales</taxon>
        <taxon>Paracoccaceae</taxon>
        <taxon>Haematobacter</taxon>
    </lineage>
</organism>
<dbReference type="Proteomes" id="UP000196878">
    <property type="component" value="Unassembled WGS sequence"/>
</dbReference>
<evidence type="ECO:0000256" key="1">
    <source>
        <dbReference type="SAM" id="SignalP"/>
    </source>
</evidence>
<dbReference type="AlphaFoldDB" id="A0A212AFH5"/>
<evidence type="ECO:0008006" key="4">
    <source>
        <dbReference type="Google" id="ProtNLM"/>
    </source>
</evidence>
<feature type="signal peptide" evidence="1">
    <location>
        <begin position="1"/>
        <end position="21"/>
    </location>
</feature>
<sequence>MTMKPILIAAGILMMAGPALADDKATPEQLTRIDEVLKSMSCEVDHDNVEVENGIFDLDDVMCADGQYDIKLDASYNVTNRRKE</sequence>
<feature type="chain" id="PRO_5012216826" description="PepSY domain-containing protein" evidence="1">
    <location>
        <begin position="22"/>
        <end position="84"/>
    </location>
</feature>
<dbReference type="OrthoDB" id="583390at2"/>
<comment type="caution">
    <text evidence="2">The sequence shown here is derived from an EMBL/GenBank/DDBJ whole genome shotgun (WGS) entry which is preliminary data.</text>
</comment>
<proteinExistence type="predicted"/>
<dbReference type="EMBL" id="NIPW01000005">
    <property type="protein sequence ID" value="OWJ80237.1"/>
    <property type="molecule type" value="Genomic_DNA"/>
</dbReference>
<keyword evidence="1" id="KW-0732">Signal</keyword>
<accession>A0A212AFH5</accession>
<protein>
    <recommendedName>
        <fullName evidence="4">PepSY domain-containing protein</fullName>
    </recommendedName>
</protein>